<evidence type="ECO:0000256" key="6">
    <source>
        <dbReference type="ARBA" id="ARBA00022801"/>
    </source>
</evidence>
<keyword evidence="8" id="KW-0624">Polysaccharide degradation</keyword>
<keyword evidence="5 10" id="KW-0732">Signal</keyword>
<dbReference type="EMBL" id="JAQQWI010000004">
    <property type="protein sequence ID" value="KAK8036571.1"/>
    <property type="molecule type" value="Genomic_DNA"/>
</dbReference>
<name>A0ABR1SQG1_9PEZI</name>
<evidence type="ECO:0000256" key="2">
    <source>
        <dbReference type="ARBA" id="ARBA00013091"/>
    </source>
</evidence>
<gene>
    <name evidence="11" type="ORF">PG991_001708</name>
</gene>
<protein>
    <recommendedName>
        <fullName evidence="2">feruloyl esterase</fullName>
        <ecNumber evidence="2">3.1.1.73</ecNumber>
    </recommendedName>
</protein>
<reference evidence="11 12" key="1">
    <citation type="submission" date="2023-01" db="EMBL/GenBank/DDBJ databases">
        <title>Analysis of 21 Apiospora genomes using comparative genomics revels a genus with tremendous synthesis potential of carbohydrate active enzymes and secondary metabolites.</title>
        <authorList>
            <person name="Sorensen T."/>
        </authorList>
    </citation>
    <scope>NUCLEOTIDE SEQUENCE [LARGE SCALE GENOMIC DNA]</scope>
    <source>
        <strain evidence="11 12">CBS 20057</strain>
    </source>
</reference>
<dbReference type="Gene3D" id="3.40.50.1820">
    <property type="entry name" value="alpha/beta hydrolase"/>
    <property type="match status" value="1"/>
</dbReference>
<dbReference type="Proteomes" id="UP001396898">
    <property type="component" value="Unassembled WGS sequence"/>
</dbReference>
<evidence type="ECO:0000256" key="4">
    <source>
        <dbReference type="ARBA" id="ARBA00022651"/>
    </source>
</evidence>
<dbReference type="PANTHER" id="PTHR38050">
    <property type="match status" value="1"/>
</dbReference>
<evidence type="ECO:0000256" key="8">
    <source>
        <dbReference type="ARBA" id="ARBA00023326"/>
    </source>
</evidence>
<keyword evidence="7" id="KW-0119">Carbohydrate metabolism</keyword>
<sequence>MMIWKQVLLLSGLSVATISAQETRVGGIYTDGDLSGCGKPADISSSLPHLLTSSGMVRSYTVHLPDKYAATQQYPVLVGYHGHPGIGLFLEADTRLDEFASDKIVVYPNGVDMAWAGANYSKTTVAQDLQFTHDLLADLRTRYCVDSARVYATGMSNGAGFLGALACNDTVGGEFAAFAPVAGAYYTDARGPDDGCKPARDLTPILEFHGGADESVFYDGGQGEGGYEPPIADWLSWWAERNGCQTPPEQQDSFNDTVHHLTWTCRGVQGMLQHYKVDTMTRVPMVEHAWPSTEINFSQLAAGDVPTHIQASQIMQEFFRNFTRPASSGYGSGSGAGGAASKTPPEARSSSARARYLSSGIVVACSAVTVAVLTAHLM</sequence>
<evidence type="ECO:0000313" key="11">
    <source>
        <dbReference type="EMBL" id="KAK8036571.1"/>
    </source>
</evidence>
<evidence type="ECO:0000256" key="10">
    <source>
        <dbReference type="SAM" id="SignalP"/>
    </source>
</evidence>
<keyword evidence="12" id="KW-1185">Reference proteome</keyword>
<feature type="chain" id="PRO_5046223427" description="feruloyl esterase" evidence="10">
    <location>
        <begin position="21"/>
        <end position="378"/>
    </location>
</feature>
<comment type="subcellular location">
    <subcellularLocation>
        <location evidence="1">Secreted</location>
    </subcellularLocation>
</comment>
<evidence type="ECO:0000313" key="12">
    <source>
        <dbReference type="Proteomes" id="UP001396898"/>
    </source>
</evidence>
<comment type="catalytic activity">
    <reaction evidence="9">
        <text>feruloyl-polysaccharide + H2O = ferulate + polysaccharide.</text>
        <dbReference type="EC" id="3.1.1.73"/>
    </reaction>
</comment>
<dbReference type="InterPro" id="IPR029058">
    <property type="entry name" value="AB_hydrolase_fold"/>
</dbReference>
<evidence type="ECO:0000256" key="9">
    <source>
        <dbReference type="ARBA" id="ARBA00034075"/>
    </source>
</evidence>
<feature type="signal peptide" evidence="10">
    <location>
        <begin position="1"/>
        <end position="20"/>
    </location>
</feature>
<dbReference type="EC" id="3.1.1.73" evidence="2"/>
<dbReference type="InterPro" id="IPR043595">
    <property type="entry name" value="FaeB/C/D"/>
</dbReference>
<organism evidence="11 12">
    <name type="scientific">Apiospora marii</name>
    <dbReference type="NCBI Taxonomy" id="335849"/>
    <lineage>
        <taxon>Eukaryota</taxon>
        <taxon>Fungi</taxon>
        <taxon>Dikarya</taxon>
        <taxon>Ascomycota</taxon>
        <taxon>Pezizomycotina</taxon>
        <taxon>Sordariomycetes</taxon>
        <taxon>Xylariomycetidae</taxon>
        <taxon>Amphisphaeriales</taxon>
        <taxon>Apiosporaceae</taxon>
        <taxon>Apiospora</taxon>
    </lineage>
</organism>
<keyword evidence="4" id="KW-0858">Xylan degradation</keyword>
<accession>A0ABR1SQG1</accession>
<evidence type="ECO:0000256" key="3">
    <source>
        <dbReference type="ARBA" id="ARBA00022525"/>
    </source>
</evidence>
<evidence type="ECO:0000256" key="7">
    <source>
        <dbReference type="ARBA" id="ARBA00023277"/>
    </source>
</evidence>
<evidence type="ECO:0000256" key="1">
    <source>
        <dbReference type="ARBA" id="ARBA00004613"/>
    </source>
</evidence>
<keyword evidence="3" id="KW-0964">Secreted</keyword>
<keyword evidence="6" id="KW-0378">Hydrolase</keyword>
<evidence type="ECO:0000256" key="5">
    <source>
        <dbReference type="ARBA" id="ARBA00022729"/>
    </source>
</evidence>
<proteinExistence type="predicted"/>
<dbReference type="SUPFAM" id="SSF53474">
    <property type="entry name" value="alpha/beta-Hydrolases"/>
    <property type="match status" value="1"/>
</dbReference>
<dbReference type="PANTHER" id="PTHR38050:SF2">
    <property type="entry name" value="FERULOYL ESTERASE C-RELATED"/>
    <property type="match status" value="1"/>
</dbReference>
<comment type="caution">
    <text evidence="11">The sequence shown here is derived from an EMBL/GenBank/DDBJ whole genome shotgun (WGS) entry which is preliminary data.</text>
</comment>